<reference evidence="2 3" key="1">
    <citation type="submission" date="2021-06" db="EMBL/GenBank/DDBJ databases">
        <title>Chromosome-level genome assembly of the red-tail catfish (Hemibagrus wyckioides).</title>
        <authorList>
            <person name="Shao F."/>
        </authorList>
    </citation>
    <scope>NUCLEOTIDE SEQUENCE [LARGE SCALE GENOMIC DNA]</scope>
    <source>
        <strain evidence="2">EC202008001</strain>
        <tissue evidence="2">Blood</tissue>
    </source>
</reference>
<sequence>MTQGGSMERVRLLLVQCHVHTMSHLTPHLPLISDSSCWSSETEIRPYRSSHGSEGGQRVPCPLRPAPLFRSIGLTGLSASLPPHRRLRSILHRARAVRPDDANAKETGAAEGGSDANALVSEATDRGLPFKDFLPDITTQKLRPPSQTDRETRTRGNRSIGETETFSSLWSQTESRLNPRNATLPRRHSVGHQDPPSKTYTSRRTVVFPLTSTETPESAGRKRWSRRIRRILTSEKSSDEQDISDCFHSLVITDDRPSANTKHLQDSGSPKSNRSHLDNEHEGKGACHTRRDRRPHFLPPISHSGCLLDVPFVLPENSPPPSPSGAFSTPFFPLCVPALPVRPQRRERDT</sequence>
<feature type="region of interest" description="Disordered" evidence="1">
    <location>
        <begin position="130"/>
        <end position="223"/>
    </location>
</feature>
<evidence type="ECO:0000313" key="3">
    <source>
        <dbReference type="Proteomes" id="UP000824219"/>
    </source>
</evidence>
<feature type="compositionally biased region" description="Polar residues" evidence="1">
    <location>
        <begin position="196"/>
        <end position="216"/>
    </location>
</feature>
<keyword evidence="3" id="KW-1185">Reference proteome</keyword>
<dbReference type="Proteomes" id="UP000824219">
    <property type="component" value="Linkage Group LG12"/>
</dbReference>
<dbReference type="AlphaFoldDB" id="A0A9D3SNL3"/>
<protein>
    <submittedName>
        <fullName evidence="2">Uncharacterized protein</fullName>
    </submittedName>
</protein>
<evidence type="ECO:0000313" key="2">
    <source>
        <dbReference type="EMBL" id="KAG7325938.1"/>
    </source>
</evidence>
<dbReference type="EMBL" id="JAHKSW010000012">
    <property type="protein sequence ID" value="KAG7325938.1"/>
    <property type="molecule type" value="Genomic_DNA"/>
</dbReference>
<feature type="compositionally biased region" description="Polar residues" evidence="1">
    <location>
        <begin position="258"/>
        <end position="272"/>
    </location>
</feature>
<accession>A0A9D3SNL3</accession>
<feature type="region of interest" description="Disordered" evidence="1">
    <location>
        <begin position="257"/>
        <end position="295"/>
    </location>
</feature>
<organism evidence="2 3">
    <name type="scientific">Hemibagrus wyckioides</name>
    <dbReference type="NCBI Taxonomy" id="337641"/>
    <lineage>
        <taxon>Eukaryota</taxon>
        <taxon>Metazoa</taxon>
        <taxon>Chordata</taxon>
        <taxon>Craniata</taxon>
        <taxon>Vertebrata</taxon>
        <taxon>Euteleostomi</taxon>
        <taxon>Actinopterygii</taxon>
        <taxon>Neopterygii</taxon>
        <taxon>Teleostei</taxon>
        <taxon>Ostariophysi</taxon>
        <taxon>Siluriformes</taxon>
        <taxon>Bagridae</taxon>
        <taxon>Hemibagrus</taxon>
    </lineage>
</organism>
<dbReference type="OrthoDB" id="8898903at2759"/>
<gene>
    <name evidence="2" type="ORF">KOW79_010863</name>
</gene>
<proteinExistence type="predicted"/>
<feature type="compositionally biased region" description="Polar residues" evidence="1">
    <location>
        <begin position="160"/>
        <end position="181"/>
    </location>
</feature>
<feature type="compositionally biased region" description="Polar residues" evidence="1">
    <location>
        <begin position="137"/>
        <end position="147"/>
    </location>
</feature>
<name>A0A9D3SNL3_9TELE</name>
<evidence type="ECO:0000256" key="1">
    <source>
        <dbReference type="SAM" id="MobiDB-lite"/>
    </source>
</evidence>
<feature type="compositionally biased region" description="Basic and acidic residues" evidence="1">
    <location>
        <begin position="275"/>
        <end position="285"/>
    </location>
</feature>
<comment type="caution">
    <text evidence="2">The sequence shown here is derived from an EMBL/GenBank/DDBJ whole genome shotgun (WGS) entry which is preliminary data.</text>
</comment>